<protein>
    <submittedName>
        <fullName evidence="4">Protein E6</fullName>
    </submittedName>
</protein>
<gene>
    <name evidence="4" type="primary">LOC105047278</name>
</gene>
<keyword evidence="2" id="KW-0732">Signal</keyword>
<dbReference type="OrthoDB" id="749662at2759"/>
<dbReference type="AlphaFoldDB" id="A0A6I9RK27"/>
<evidence type="ECO:0000313" key="4">
    <source>
        <dbReference type="RefSeq" id="XP_010924439.1"/>
    </source>
</evidence>
<dbReference type="Proteomes" id="UP000504607">
    <property type="component" value="Chromosome 6"/>
</dbReference>
<feature type="signal peptide" evidence="2">
    <location>
        <begin position="1"/>
        <end position="25"/>
    </location>
</feature>
<evidence type="ECO:0000256" key="1">
    <source>
        <dbReference type="SAM" id="MobiDB-lite"/>
    </source>
</evidence>
<proteinExistence type="predicted"/>
<evidence type="ECO:0000256" key="2">
    <source>
        <dbReference type="SAM" id="SignalP"/>
    </source>
</evidence>
<organism evidence="3 4">
    <name type="scientific">Elaeis guineensis var. tenera</name>
    <name type="common">Oil palm</name>
    <dbReference type="NCBI Taxonomy" id="51953"/>
    <lineage>
        <taxon>Eukaryota</taxon>
        <taxon>Viridiplantae</taxon>
        <taxon>Streptophyta</taxon>
        <taxon>Embryophyta</taxon>
        <taxon>Tracheophyta</taxon>
        <taxon>Spermatophyta</taxon>
        <taxon>Magnoliopsida</taxon>
        <taxon>Liliopsida</taxon>
        <taxon>Arecaceae</taxon>
        <taxon>Arecoideae</taxon>
        <taxon>Cocoseae</taxon>
        <taxon>Elaeidinae</taxon>
        <taxon>Elaeis</taxon>
    </lineage>
</organism>
<feature type="compositionally biased region" description="Polar residues" evidence="1">
    <location>
        <begin position="144"/>
        <end position="157"/>
    </location>
</feature>
<reference evidence="4" key="1">
    <citation type="submission" date="2025-08" db="UniProtKB">
        <authorList>
            <consortium name="RefSeq"/>
        </authorList>
    </citation>
    <scope>IDENTIFICATION</scope>
</reference>
<dbReference type="PANTHER" id="PTHR35274">
    <property type="entry name" value="E6-LIKE PROTEIN"/>
    <property type="match status" value="1"/>
</dbReference>
<dbReference type="InParanoid" id="A0A6I9RK27"/>
<accession>A0A6I9RK27</accession>
<dbReference type="InterPro" id="IPR040290">
    <property type="entry name" value="Prot_E6-like"/>
</dbReference>
<sequence>MASLLNQLSLVFLLFLASSSFQIHARESRFLEKATRPEDTKEATPISQETPAVKMEDPSTLTPLRSLSGSGYGLYGHDQEQFATATTTNYNNNNYRYNNARPNTELASENYENRYNGGYNYANQFKYGYHRPSKSSNEEFNRGSYETQGYNNNVDPNKQYGLSDTRFLENGRYFYDVNAERTRDFGRQPTRGNYENGVYGNGNANYAYNNPAERRWYQNNQVNQENQEEYVP</sequence>
<evidence type="ECO:0000313" key="3">
    <source>
        <dbReference type="Proteomes" id="UP000504607"/>
    </source>
</evidence>
<feature type="region of interest" description="Disordered" evidence="1">
    <location>
        <begin position="132"/>
        <end position="157"/>
    </location>
</feature>
<dbReference type="PANTHER" id="PTHR35274:SF2">
    <property type="entry name" value="E6-LIKE PROTEIN"/>
    <property type="match status" value="1"/>
</dbReference>
<keyword evidence="3" id="KW-1185">Reference proteome</keyword>
<name>A0A6I9RK27_ELAGV</name>
<feature type="chain" id="PRO_5026811308" evidence="2">
    <location>
        <begin position="26"/>
        <end position="232"/>
    </location>
</feature>
<dbReference type="RefSeq" id="XP_010924439.1">
    <property type="nucleotide sequence ID" value="XM_010926137.3"/>
</dbReference>
<feature type="region of interest" description="Disordered" evidence="1">
    <location>
        <begin position="34"/>
        <end position="60"/>
    </location>
</feature>